<protein>
    <submittedName>
        <fullName evidence="1">Uncharacterized protein</fullName>
    </submittedName>
</protein>
<evidence type="ECO:0000313" key="1">
    <source>
        <dbReference type="EMBL" id="KAB2953410.1"/>
    </source>
</evidence>
<dbReference type="RefSeq" id="WP_151619430.1">
    <property type="nucleotide sequence ID" value="NZ_WBXO01000003.1"/>
</dbReference>
<keyword evidence="2" id="KW-1185">Reference proteome</keyword>
<accession>A0A6I0ESC8</accession>
<dbReference type="Proteomes" id="UP000468766">
    <property type="component" value="Unassembled WGS sequence"/>
</dbReference>
<gene>
    <name evidence="1" type="ORF">F9B85_05740</name>
</gene>
<evidence type="ECO:0000313" key="2">
    <source>
        <dbReference type="Proteomes" id="UP000468766"/>
    </source>
</evidence>
<reference evidence="1 2" key="1">
    <citation type="submission" date="2019-10" db="EMBL/GenBank/DDBJ databases">
        <title>Whole-genome sequence of the extremophile Heliorestis acidaminivorans DSM 24790.</title>
        <authorList>
            <person name="Kyndt J.A."/>
            <person name="Meyer T.E."/>
        </authorList>
    </citation>
    <scope>NUCLEOTIDE SEQUENCE [LARGE SCALE GENOMIC DNA]</scope>
    <source>
        <strain evidence="1 2">DSM 24790</strain>
    </source>
</reference>
<dbReference type="OrthoDB" id="2082907at2"/>
<comment type="caution">
    <text evidence="1">The sequence shown here is derived from an EMBL/GenBank/DDBJ whole genome shotgun (WGS) entry which is preliminary data.</text>
</comment>
<sequence length="111" mass="12582">MMNYLHETRMSQVLEAIKHFDAHDQEMLQNALGNLKPETPGIIVKVDESEEEALSDQGLQDLIDKFVDLQLSLTADQGKLITSIFCEGYVQGSTIHLMYSPQFKGFLFPLH</sequence>
<proteinExistence type="predicted"/>
<dbReference type="EMBL" id="WBXO01000003">
    <property type="protein sequence ID" value="KAB2953410.1"/>
    <property type="molecule type" value="Genomic_DNA"/>
</dbReference>
<organism evidence="1 2">
    <name type="scientific">Heliorestis acidaminivorans</name>
    <dbReference type="NCBI Taxonomy" id="553427"/>
    <lineage>
        <taxon>Bacteria</taxon>
        <taxon>Bacillati</taxon>
        <taxon>Bacillota</taxon>
        <taxon>Clostridia</taxon>
        <taxon>Eubacteriales</taxon>
        <taxon>Heliobacteriaceae</taxon>
        <taxon>Heliorestis</taxon>
    </lineage>
</organism>
<dbReference type="AlphaFoldDB" id="A0A6I0ESC8"/>
<name>A0A6I0ESC8_9FIRM</name>